<dbReference type="PANTHER" id="PTHR42978">
    <property type="entry name" value="QUORUM-QUENCHING LACTONASE YTNP-RELATED-RELATED"/>
    <property type="match status" value="1"/>
</dbReference>
<dbReference type="InterPro" id="IPR051013">
    <property type="entry name" value="MBL_superfamily_lactonases"/>
</dbReference>
<name>A0A0R3MIL4_9BRAD</name>
<evidence type="ECO:0000256" key="3">
    <source>
        <dbReference type="ARBA" id="ARBA00022801"/>
    </source>
</evidence>
<organism evidence="6 7">
    <name type="scientific">Bradyrhizobium retamae</name>
    <dbReference type="NCBI Taxonomy" id="1300035"/>
    <lineage>
        <taxon>Bacteria</taxon>
        <taxon>Pseudomonadati</taxon>
        <taxon>Pseudomonadota</taxon>
        <taxon>Alphaproteobacteria</taxon>
        <taxon>Hyphomicrobiales</taxon>
        <taxon>Nitrobacteraceae</taxon>
        <taxon>Bradyrhizobium</taxon>
    </lineage>
</organism>
<sequence>MWETAEGQPIAVTGLHSACFVEKVPERRAASAEWKENMRIGSVEIVSLIDGEVEGSAEAMYPTAPAGTWERNKMHLNRLSGKLLMSVGAYLLRFPNRLALIDCGNGPNPKPPFRGGALRSSIASQGVDPEEISDVIFTHLHFDHIGWATHEGKPSFPNATFHCNQLEWEYNMREDYEPQEFEIRSANPQDLAHVRLAPIRDRFRTWSGTDTGLPGMTTIPAPGHSVGSCAIILESEGERCAFLGDVAHSIPALIDGLRFPINENSDQAMESLYSIRSFLAQEGIPCSASHFPGLCWGKVVRNGSEYRWAPIG</sequence>
<reference evidence="6 7" key="1">
    <citation type="submission" date="2014-03" db="EMBL/GenBank/DDBJ databases">
        <title>Bradyrhizobium valentinum sp. nov., isolated from effective nodules of Lupinus mariae-josephae, a lupine endemic of basic-lime soils in Eastern Spain.</title>
        <authorList>
            <person name="Duran D."/>
            <person name="Rey L."/>
            <person name="Navarro A."/>
            <person name="Busquets A."/>
            <person name="Imperial J."/>
            <person name="Ruiz-Argueso T."/>
        </authorList>
    </citation>
    <scope>NUCLEOTIDE SEQUENCE [LARGE SCALE GENOMIC DNA]</scope>
    <source>
        <strain evidence="6 7">Ro19</strain>
    </source>
</reference>
<protein>
    <recommendedName>
        <fullName evidence="5">Metallo-beta-lactamase domain-containing protein</fullName>
    </recommendedName>
</protein>
<evidence type="ECO:0000313" key="6">
    <source>
        <dbReference type="EMBL" id="KRR17637.1"/>
    </source>
</evidence>
<dbReference type="SMART" id="SM00849">
    <property type="entry name" value="Lactamase_B"/>
    <property type="match status" value="1"/>
</dbReference>
<proteinExistence type="inferred from homology"/>
<dbReference type="InterPro" id="IPR001279">
    <property type="entry name" value="Metallo-B-lactamas"/>
</dbReference>
<keyword evidence="3" id="KW-0378">Hydrolase</keyword>
<evidence type="ECO:0000256" key="1">
    <source>
        <dbReference type="ARBA" id="ARBA00007749"/>
    </source>
</evidence>
<evidence type="ECO:0000256" key="2">
    <source>
        <dbReference type="ARBA" id="ARBA00022723"/>
    </source>
</evidence>
<gene>
    <name evidence="6" type="ORF">CQ13_36105</name>
</gene>
<dbReference type="AlphaFoldDB" id="A0A0R3MIL4"/>
<dbReference type="SUPFAM" id="SSF56281">
    <property type="entry name" value="Metallo-hydrolase/oxidoreductase"/>
    <property type="match status" value="1"/>
</dbReference>
<evidence type="ECO:0000259" key="5">
    <source>
        <dbReference type="SMART" id="SM00849"/>
    </source>
</evidence>
<evidence type="ECO:0000256" key="4">
    <source>
        <dbReference type="ARBA" id="ARBA00022833"/>
    </source>
</evidence>
<accession>A0A0R3MIL4</accession>
<keyword evidence="4" id="KW-0862">Zinc</keyword>
<comment type="similarity">
    <text evidence="1">Belongs to the metallo-beta-lactamase superfamily.</text>
</comment>
<keyword evidence="7" id="KW-1185">Reference proteome</keyword>
<comment type="caution">
    <text evidence="6">The sequence shown here is derived from an EMBL/GenBank/DDBJ whole genome shotgun (WGS) entry which is preliminary data.</text>
</comment>
<dbReference type="EMBL" id="LLYA01000208">
    <property type="protein sequence ID" value="KRR17637.1"/>
    <property type="molecule type" value="Genomic_DNA"/>
</dbReference>
<feature type="domain" description="Metallo-beta-lactamase" evidence="5">
    <location>
        <begin position="86"/>
        <end position="290"/>
    </location>
</feature>
<dbReference type="Proteomes" id="UP000052023">
    <property type="component" value="Unassembled WGS sequence"/>
</dbReference>
<dbReference type="OrthoDB" id="9773738at2"/>
<dbReference type="InterPro" id="IPR036866">
    <property type="entry name" value="RibonucZ/Hydroxyglut_hydro"/>
</dbReference>
<dbReference type="Pfam" id="PF00753">
    <property type="entry name" value="Lactamase_B"/>
    <property type="match status" value="1"/>
</dbReference>
<evidence type="ECO:0000313" key="7">
    <source>
        <dbReference type="Proteomes" id="UP000052023"/>
    </source>
</evidence>
<dbReference type="Gene3D" id="3.60.15.10">
    <property type="entry name" value="Ribonuclease Z/Hydroxyacylglutathione hydrolase-like"/>
    <property type="match status" value="1"/>
</dbReference>
<dbReference type="GO" id="GO:0046872">
    <property type="term" value="F:metal ion binding"/>
    <property type="evidence" value="ECO:0007669"/>
    <property type="project" value="UniProtKB-KW"/>
</dbReference>
<keyword evidence="2" id="KW-0479">Metal-binding</keyword>
<dbReference type="RefSeq" id="WP_156434118.1">
    <property type="nucleotide sequence ID" value="NZ_LLYA01000208.1"/>
</dbReference>
<dbReference type="GO" id="GO:0016787">
    <property type="term" value="F:hydrolase activity"/>
    <property type="evidence" value="ECO:0007669"/>
    <property type="project" value="UniProtKB-KW"/>
</dbReference>